<keyword evidence="1" id="KW-0472">Membrane</keyword>
<evidence type="ECO:0000313" key="2">
    <source>
        <dbReference type="EMBL" id="KAL2819997.1"/>
    </source>
</evidence>
<keyword evidence="3" id="KW-1185">Reference proteome</keyword>
<comment type="caution">
    <text evidence="2">The sequence shown here is derived from an EMBL/GenBank/DDBJ whole genome shotgun (WGS) entry which is preliminary data.</text>
</comment>
<keyword evidence="1" id="KW-1133">Transmembrane helix</keyword>
<name>A0ABR4HWW6_9EURO</name>
<feature type="transmembrane region" description="Helical" evidence="1">
    <location>
        <begin position="12"/>
        <end position="36"/>
    </location>
</feature>
<reference evidence="2 3" key="1">
    <citation type="submission" date="2024-07" db="EMBL/GenBank/DDBJ databases">
        <title>Section-level genome sequencing and comparative genomics of Aspergillus sections Usti and Cavernicolus.</title>
        <authorList>
            <consortium name="Lawrence Berkeley National Laboratory"/>
            <person name="Nybo J.L."/>
            <person name="Vesth T.C."/>
            <person name="Theobald S."/>
            <person name="Frisvad J.C."/>
            <person name="Larsen T.O."/>
            <person name="Kjaerboelling I."/>
            <person name="Rothschild-Mancinelli K."/>
            <person name="Lyhne E.K."/>
            <person name="Kogle M.E."/>
            <person name="Barry K."/>
            <person name="Clum A."/>
            <person name="Na H."/>
            <person name="Ledsgaard L."/>
            <person name="Lin J."/>
            <person name="Lipzen A."/>
            <person name="Kuo A."/>
            <person name="Riley R."/>
            <person name="Mondo S."/>
            <person name="Labutti K."/>
            <person name="Haridas S."/>
            <person name="Pangalinan J."/>
            <person name="Salamov A.A."/>
            <person name="Simmons B.A."/>
            <person name="Magnuson J.K."/>
            <person name="Chen J."/>
            <person name="Drula E."/>
            <person name="Henrissat B."/>
            <person name="Wiebenga A."/>
            <person name="Lubbers R.J."/>
            <person name="Gomes A.C."/>
            <person name="Makela M.R."/>
            <person name="Stajich J."/>
            <person name="Grigoriev I.V."/>
            <person name="Mortensen U.H."/>
            <person name="De Vries R.P."/>
            <person name="Baker S.E."/>
            <person name="Andersen M.R."/>
        </authorList>
    </citation>
    <scope>NUCLEOTIDE SEQUENCE [LARGE SCALE GENOMIC DNA]</scope>
    <source>
        <strain evidence="2 3">CBS 588.65</strain>
    </source>
</reference>
<sequence length="95" mass="10109">MISSVDIFSEVMVNVTTTLVIKVGTLVLLSSAIGLARPQVRLWQGGHLSVNGPRSKVLLSSAISCGRGCVVLHSLSTDHLRFRGLGSCWCVEVGM</sequence>
<keyword evidence="1" id="KW-0812">Transmembrane</keyword>
<protein>
    <submittedName>
        <fullName evidence="2">Uncharacterized protein</fullName>
    </submittedName>
</protein>
<organism evidence="2 3">
    <name type="scientific">Aspergillus granulosus</name>
    <dbReference type="NCBI Taxonomy" id="176169"/>
    <lineage>
        <taxon>Eukaryota</taxon>
        <taxon>Fungi</taxon>
        <taxon>Dikarya</taxon>
        <taxon>Ascomycota</taxon>
        <taxon>Pezizomycotina</taxon>
        <taxon>Eurotiomycetes</taxon>
        <taxon>Eurotiomycetidae</taxon>
        <taxon>Eurotiales</taxon>
        <taxon>Aspergillaceae</taxon>
        <taxon>Aspergillus</taxon>
        <taxon>Aspergillus subgen. Nidulantes</taxon>
    </lineage>
</organism>
<gene>
    <name evidence="2" type="ORF">BJX63DRAFT_334623</name>
</gene>
<dbReference type="EMBL" id="JBFXLT010000008">
    <property type="protein sequence ID" value="KAL2819997.1"/>
    <property type="molecule type" value="Genomic_DNA"/>
</dbReference>
<dbReference type="Proteomes" id="UP001610334">
    <property type="component" value="Unassembled WGS sequence"/>
</dbReference>
<proteinExistence type="predicted"/>
<evidence type="ECO:0000256" key="1">
    <source>
        <dbReference type="SAM" id="Phobius"/>
    </source>
</evidence>
<accession>A0ABR4HWW6</accession>
<evidence type="ECO:0000313" key="3">
    <source>
        <dbReference type="Proteomes" id="UP001610334"/>
    </source>
</evidence>